<comment type="caution">
    <text evidence="9">The sequence shown here is derived from an EMBL/GenBank/DDBJ whole genome shotgun (WGS) entry which is preliminary data.</text>
</comment>
<feature type="transmembrane region" description="Helical" evidence="7">
    <location>
        <begin position="202"/>
        <end position="222"/>
    </location>
</feature>
<dbReference type="GO" id="GO:0055085">
    <property type="term" value="P:transmembrane transport"/>
    <property type="evidence" value="ECO:0007669"/>
    <property type="project" value="InterPro"/>
</dbReference>
<dbReference type="GO" id="GO:0005886">
    <property type="term" value="C:plasma membrane"/>
    <property type="evidence" value="ECO:0007669"/>
    <property type="project" value="UniProtKB-SubCell"/>
</dbReference>
<organism evidence="9 10">
    <name type="scientific">Actinoplanes siamensis</name>
    <dbReference type="NCBI Taxonomy" id="1223317"/>
    <lineage>
        <taxon>Bacteria</taxon>
        <taxon>Bacillati</taxon>
        <taxon>Actinomycetota</taxon>
        <taxon>Actinomycetes</taxon>
        <taxon>Micromonosporales</taxon>
        <taxon>Micromonosporaceae</taxon>
        <taxon>Actinoplanes</taxon>
    </lineage>
</organism>
<feature type="transmembrane region" description="Helical" evidence="7">
    <location>
        <begin position="178"/>
        <end position="195"/>
    </location>
</feature>
<feature type="transmembrane region" description="Helical" evidence="7">
    <location>
        <begin position="140"/>
        <end position="158"/>
    </location>
</feature>
<feature type="transmembrane region" description="Helical" evidence="7">
    <location>
        <begin position="113"/>
        <end position="133"/>
    </location>
</feature>
<dbReference type="CDD" id="cd06261">
    <property type="entry name" value="TM_PBP2"/>
    <property type="match status" value="1"/>
</dbReference>
<name>A0A919NDP0_9ACTN</name>
<dbReference type="PANTHER" id="PTHR30151:SF16">
    <property type="entry name" value="ABC TRANSPORTER PERMEASE PROTEIN"/>
    <property type="match status" value="1"/>
</dbReference>
<dbReference type="Proteomes" id="UP000629619">
    <property type="component" value="Unassembled WGS sequence"/>
</dbReference>
<evidence type="ECO:0000256" key="4">
    <source>
        <dbReference type="ARBA" id="ARBA00022692"/>
    </source>
</evidence>
<keyword evidence="6 7" id="KW-0472">Membrane</keyword>
<evidence type="ECO:0000256" key="5">
    <source>
        <dbReference type="ARBA" id="ARBA00022989"/>
    </source>
</evidence>
<proteinExistence type="inferred from homology"/>
<evidence type="ECO:0000259" key="8">
    <source>
        <dbReference type="PROSITE" id="PS50928"/>
    </source>
</evidence>
<keyword evidence="3" id="KW-1003">Cell membrane</keyword>
<dbReference type="Gene3D" id="1.10.3720.10">
    <property type="entry name" value="MetI-like"/>
    <property type="match status" value="1"/>
</dbReference>
<keyword evidence="5 7" id="KW-1133">Transmembrane helix</keyword>
<sequence length="265" mass="28542">MVSVSLPVVPAVRIGRFFRSAITKSAGILLLAAAWEFLPRLGVVDATFLPPLSEVLAAWWDLVKSGELLEHTRASLSRSLAGFALAIVVSIPLGLLIGWYQPIADLLTPLLEVFRNTAALAILPVFVLILGLGETSKIAIILYACAWPILLNTVSGVRTVDPLLIKAARSLGLNPLRLFQKVVLPAAVPTIFTGIRLAGAYSILILIAAEMVGAKAGLGYLINYAQYNFAVPEMYAGIITISGIGLIVNQLLILTERRFSTWRTN</sequence>
<evidence type="ECO:0000256" key="6">
    <source>
        <dbReference type="ARBA" id="ARBA00023136"/>
    </source>
</evidence>
<evidence type="ECO:0000256" key="1">
    <source>
        <dbReference type="ARBA" id="ARBA00004651"/>
    </source>
</evidence>
<feature type="transmembrane region" description="Helical" evidence="7">
    <location>
        <begin position="234"/>
        <end position="254"/>
    </location>
</feature>
<evidence type="ECO:0000256" key="2">
    <source>
        <dbReference type="ARBA" id="ARBA00022448"/>
    </source>
</evidence>
<keyword evidence="10" id="KW-1185">Reference proteome</keyword>
<dbReference type="AlphaFoldDB" id="A0A919NDP0"/>
<evidence type="ECO:0000256" key="3">
    <source>
        <dbReference type="ARBA" id="ARBA00022475"/>
    </source>
</evidence>
<reference evidence="9" key="1">
    <citation type="submission" date="2021-01" db="EMBL/GenBank/DDBJ databases">
        <title>Whole genome shotgun sequence of Actinoplanes siamensis NBRC 109076.</title>
        <authorList>
            <person name="Komaki H."/>
            <person name="Tamura T."/>
        </authorList>
    </citation>
    <scope>NUCLEOTIDE SEQUENCE</scope>
    <source>
        <strain evidence="9">NBRC 109076</strain>
    </source>
</reference>
<dbReference type="SUPFAM" id="SSF161098">
    <property type="entry name" value="MetI-like"/>
    <property type="match status" value="1"/>
</dbReference>
<evidence type="ECO:0000313" key="10">
    <source>
        <dbReference type="Proteomes" id="UP000629619"/>
    </source>
</evidence>
<dbReference type="PANTHER" id="PTHR30151">
    <property type="entry name" value="ALKANE SULFONATE ABC TRANSPORTER-RELATED, MEMBRANE SUBUNIT"/>
    <property type="match status" value="1"/>
</dbReference>
<feature type="transmembrane region" description="Helical" evidence="7">
    <location>
        <begin position="80"/>
        <end position="101"/>
    </location>
</feature>
<keyword evidence="4 7" id="KW-0812">Transmembrane</keyword>
<dbReference type="Pfam" id="PF00528">
    <property type="entry name" value="BPD_transp_1"/>
    <property type="match status" value="1"/>
</dbReference>
<protein>
    <submittedName>
        <fullName evidence="9">ABC transporter permease</fullName>
    </submittedName>
</protein>
<accession>A0A919NDP0</accession>
<comment type="subcellular location">
    <subcellularLocation>
        <location evidence="1 7">Cell membrane</location>
        <topology evidence="1 7">Multi-pass membrane protein</topology>
    </subcellularLocation>
</comment>
<dbReference type="InterPro" id="IPR000515">
    <property type="entry name" value="MetI-like"/>
</dbReference>
<evidence type="ECO:0000256" key="7">
    <source>
        <dbReference type="RuleBase" id="RU363032"/>
    </source>
</evidence>
<feature type="domain" description="ABC transmembrane type-1" evidence="8">
    <location>
        <begin position="72"/>
        <end position="252"/>
    </location>
</feature>
<dbReference type="RefSeq" id="WP_239103110.1">
    <property type="nucleotide sequence ID" value="NZ_BOMW01000078.1"/>
</dbReference>
<dbReference type="InterPro" id="IPR035906">
    <property type="entry name" value="MetI-like_sf"/>
</dbReference>
<evidence type="ECO:0000313" key="9">
    <source>
        <dbReference type="EMBL" id="GIF09236.1"/>
    </source>
</evidence>
<dbReference type="EMBL" id="BOMW01000078">
    <property type="protein sequence ID" value="GIF09236.1"/>
    <property type="molecule type" value="Genomic_DNA"/>
</dbReference>
<dbReference type="PROSITE" id="PS50928">
    <property type="entry name" value="ABC_TM1"/>
    <property type="match status" value="1"/>
</dbReference>
<gene>
    <name evidence="9" type="ORF">Asi03nite_67740</name>
</gene>
<comment type="similarity">
    <text evidence="7">Belongs to the binding-protein-dependent transport system permease family.</text>
</comment>
<keyword evidence="2 7" id="KW-0813">Transport</keyword>